<comment type="caution">
    <text evidence="2">The sequence shown here is derived from an EMBL/GenBank/DDBJ whole genome shotgun (WGS) entry which is preliminary data.</text>
</comment>
<accession>A0A7X3SP61</accession>
<dbReference type="AlphaFoldDB" id="A0A7X3SP61"/>
<gene>
    <name evidence="2" type="ORF">GR328_10745</name>
</gene>
<dbReference type="RefSeq" id="WP_160884517.1">
    <property type="nucleotide sequence ID" value="NZ_WURB01000006.1"/>
</dbReference>
<dbReference type="Proteomes" id="UP000436483">
    <property type="component" value="Unassembled WGS sequence"/>
</dbReference>
<sequence>MTKTVTSLFHSEQHAAVAASRLEQAGIPRSGIDIWSTPSNLAPVLEDGGVSRSDAQAYVEGVLRGGFVLIVSCADDEVSRVVDILDDEGVLDLDEHRASWGSEGWGGPEAADRPDGTDNGRVRVHPREEGSQVQK</sequence>
<feature type="compositionally biased region" description="Basic and acidic residues" evidence="1">
    <location>
        <begin position="110"/>
        <end position="135"/>
    </location>
</feature>
<organism evidence="2 3">
    <name type="scientific">Microvirga makkahensis</name>
    <dbReference type="NCBI Taxonomy" id="1128670"/>
    <lineage>
        <taxon>Bacteria</taxon>
        <taxon>Pseudomonadati</taxon>
        <taxon>Pseudomonadota</taxon>
        <taxon>Alphaproteobacteria</taxon>
        <taxon>Hyphomicrobiales</taxon>
        <taxon>Methylobacteriaceae</taxon>
        <taxon>Microvirga</taxon>
    </lineage>
</organism>
<evidence type="ECO:0000256" key="1">
    <source>
        <dbReference type="SAM" id="MobiDB-lite"/>
    </source>
</evidence>
<protein>
    <submittedName>
        <fullName evidence="2">Uncharacterized protein</fullName>
    </submittedName>
</protein>
<name>A0A7X3SP61_9HYPH</name>
<dbReference type="OrthoDB" id="8455189at2"/>
<reference evidence="2 3" key="1">
    <citation type="submission" date="2019-12" db="EMBL/GenBank/DDBJ databases">
        <authorList>
            <person name="Yuan C.-G."/>
        </authorList>
    </citation>
    <scope>NUCLEOTIDE SEQUENCE [LARGE SCALE GENOMIC DNA]</scope>
    <source>
        <strain evidence="2 3">KCTC 23863</strain>
    </source>
</reference>
<proteinExistence type="predicted"/>
<keyword evidence="3" id="KW-1185">Reference proteome</keyword>
<evidence type="ECO:0000313" key="2">
    <source>
        <dbReference type="EMBL" id="MXQ11930.1"/>
    </source>
</evidence>
<reference evidence="2 3" key="2">
    <citation type="submission" date="2020-01" db="EMBL/GenBank/DDBJ databases">
        <title>Microvirga sp. nov., an arsenate reduction bacterium isolated from Tibet hotspring sediments.</title>
        <authorList>
            <person name="Xian W.-D."/>
            <person name="Li W.-J."/>
        </authorList>
    </citation>
    <scope>NUCLEOTIDE SEQUENCE [LARGE SCALE GENOMIC DNA]</scope>
    <source>
        <strain evidence="2 3">KCTC 23863</strain>
    </source>
</reference>
<evidence type="ECO:0000313" key="3">
    <source>
        <dbReference type="Proteomes" id="UP000436483"/>
    </source>
</evidence>
<dbReference type="EMBL" id="WURB01000006">
    <property type="protein sequence ID" value="MXQ11930.1"/>
    <property type="molecule type" value="Genomic_DNA"/>
</dbReference>
<feature type="region of interest" description="Disordered" evidence="1">
    <location>
        <begin position="98"/>
        <end position="135"/>
    </location>
</feature>